<proteinExistence type="predicted"/>
<keyword evidence="2" id="KW-1133">Transmembrane helix</keyword>
<dbReference type="AlphaFoldDB" id="A0A644WWB1"/>
<comment type="caution">
    <text evidence="3">The sequence shown here is derived from an EMBL/GenBank/DDBJ whole genome shotgun (WGS) entry which is preliminary data.</text>
</comment>
<accession>A0A644WWB1</accession>
<gene>
    <name evidence="3" type="ORF">SDC9_54518</name>
</gene>
<organism evidence="3">
    <name type="scientific">bioreactor metagenome</name>
    <dbReference type="NCBI Taxonomy" id="1076179"/>
    <lineage>
        <taxon>unclassified sequences</taxon>
        <taxon>metagenomes</taxon>
        <taxon>ecological metagenomes</taxon>
    </lineage>
</organism>
<keyword evidence="2" id="KW-0472">Membrane</keyword>
<feature type="region of interest" description="Disordered" evidence="1">
    <location>
        <begin position="61"/>
        <end position="96"/>
    </location>
</feature>
<dbReference type="EMBL" id="VSSQ01001425">
    <property type="protein sequence ID" value="MPM08206.1"/>
    <property type="molecule type" value="Genomic_DNA"/>
</dbReference>
<name>A0A644WWB1_9ZZZZ</name>
<feature type="transmembrane region" description="Helical" evidence="2">
    <location>
        <begin position="15"/>
        <end position="34"/>
    </location>
</feature>
<reference evidence="3" key="1">
    <citation type="submission" date="2019-08" db="EMBL/GenBank/DDBJ databases">
        <authorList>
            <person name="Kucharzyk K."/>
            <person name="Murdoch R.W."/>
            <person name="Higgins S."/>
            <person name="Loffler F."/>
        </authorList>
    </citation>
    <scope>NUCLEOTIDE SEQUENCE</scope>
</reference>
<evidence type="ECO:0000256" key="1">
    <source>
        <dbReference type="SAM" id="MobiDB-lite"/>
    </source>
</evidence>
<protein>
    <submittedName>
        <fullName evidence="3">Uncharacterized protein</fullName>
    </submittedName>
</protein>
<evidence type="ECO:0000256" key="2">
    <source>
        <dbReference type="SAM" id="Phobius"/>
    </source>
</evidence>
<evidence type="ECO:0000313" key="3">
    <source>
        <dbReference type="EMBL" id="MPM08206.1"/>
    </source>
</evidence>
<keyword evidence="2" id="KW-0812">Transmembrane</keyword>
<sequence length="96" mass="10511">MVASLLARRVGVRRVFGAVSITDATLLLIKLLGVKSIRDVQNQRDQLLVVRLGAHPRFGRDASARARHPVVPHTRQVNLPGPQRHGRRGAPCGGLR</sequence>